<name>A0A8R1IYS9_CAEJA</name>
<evidence type="ECO:0000313" key="2">
    <source>
        <dbReference type="EnsemblMetazoa" id="CJA40996.1"/>
    </source>
</evidence>
<keyword evidence="3" id="KW-1185">Reference proteome</keyword>
<dbReference type="AlphaFoldDB" id="A0A8R1IYS9"/>
<proteinExistence type="predicted"/>
<evidence type="ECO:0000313" key="3">
    <source>
        <dbReference type="Proteomes" id="UP000005237"/>
    </source>
</evidence>
<reference evidence="2" key="2">
    <citation type="submission" date="2022-06" db="UniProtKB">
        <authorList>
            <consortium name="EnsemblMetazoa"/>
        </authorList>
    </citation>
    <scope>IDENTIFICATION</scope>
    <source>
        <strain evidence="2">DF5081</strain>
    </source>
</reference>
<dbReference type="Proteomes" id="UP000005237">
    <property type="component" value="Unassembled WGS sequence"/>
</dbReference>
<dbReference type="EnsemblMetazoa" id="CJA40996.1">
    <property type="protein sequence ID" value="CJA40996.1"/>
    <property type="gene ID" value="WBGene00216844"/>
</dbReference>
<evidence type="ECO:0000256" key="1">
    <source>
        <dbReference type="SAM" id="MobiDB-lite"/>
    </source>
</evidence>
<organism evidence="2 3">
    <name type="scientific">Caenorhabditis japonica</name>
    <dbReference type="NCBI Taxonomy" id="281687"/>
    <lineage>
        <taxon>Eukaryota</taxon>
        <taxon>Metazoa</taxon>
        <taxon>Ecdysozoa</taxon>
        <taxon>Nematoda</taxon>
        <taxon>Chromadorea</taxon>
        <taxon>Rhabditida</taxon>
        <taxon>Rhabditina</taxon>
        <taxon>Rhabditomorpha</taxon>
        <taxon>Rhabditoidea</taxon>
        <taxon>Rhabditidae</taxon>
        <taxon>Peloderinae</taxon>
        <taxon>Caenorhabditis</taxon>
    </lineage>
</organism>
<reference evidence="3" key="1">
    <citation type="submission" date="2010-08" db="EMBL/GenBank/DDBJ databases">
        <authorList>
            <consortium name="Caenorhabditis japonica Sequencing Consortium"/>
            <person name="Wilson R.K."/>
        </authorList>
    </citation>
    <scope>NUCLEOTIDE SEQUENCE [LARGE SCALE GENOMIC DNA]</scope>
    <source>
        <strain evidence="3">DF5081</strain>
    </source>
</reference>
<feature type="region of interest" description="Disordered" evidence="1">
    <location>
        <begin position="1"/>
        <end position="30"/>
    </location>
</feature>
<protein>
    <submittedName>
        <fullName evidence="2">Uncharacterized protein</fullName>
    </submittedName>
</protein>
<sequence>MNTASDLQFPGCRDDVDDPVTQKSRYKSREKPPVYKHTRLTLRLASAPAQPTMAKKALTIVAATVPLPPGEGLPNC</sequence>
<accession>A0A8R1IYS9</accession>